<protein>
    <submittedName>
        <fullName evidence="2">Uncharacterized protein</fullName>
    </submittedName>
</protein>
<reference evidence="2" key="1">
    <citation type="submission" date="2013-11" db="EMBL/GenBank/DDBJ databases">
        <title>Genome sequence of the fusiform rust pathogen reveals effectors for host alternation and coevolution with pine.</title>
        <authorList>
            <consortium name="DOE Joint Genome Institute"/>
            <person name="Smith K."/>
            <person name="Pendleton A."/>
            <person name="Kubisiak T."/>
            <person name="Anderson C."/>
            <person name="Salamov A."/>
            <person name="Aerts A."/>
            <person name="Riley R."/>
            <person name="Clum A."/>
            <person name="Lindquist E."/>
            <person name="Ence D."/>
            <person name="Campbell M."/>
            <person name="Kronenberg Z."/>
            <person name="Feau N."/>
            <person name="Dhillon B."/>
            <person name="Hamelin R."/>
            <person name="Burleigh J."/>
            <person name="Smith J."/>
            <person name="Yandell M."/>
            <person name="Nelson C."/>
            <person name="Grigoriev I."/>
            <person name="Davis J."/>
        </authorList>
    </citation>
    <scope>NUCLEOTIDE SEQUENCE</scope>
    <source>
        <strain evidence="2">G11</strain>
    </source>
</reference>
<proteinExistence type="predicted"/>
<dbReference type="AlphaFoldDB" id="A0A9P6TFB3"/>
<keyword evidence="3" id="KW-1185">Reference proteome</keyword>
<dbReference type="OrthoDB" id="2495394at2759"/>
<evidence type="ECO:0000313" key="2">
    <source>
        <dbReference type="EMBL" id="KAG0150456.1"/>
    </source>
</evidence>
<sequence length="217" mass="24213">MPSSYFCTLGVAFSLLLSVLISPDVHAGKLVRRLSYNSHPDSVFIMDNALVYVNNALLVYTPDATVAFGITRHIIDPVRGNSQYILTDHYGGIILVLDSYDDTCFSKTHYNDKHGLSRFKVDPRGIKADKWYISTATMPGVKFVFERNIFNKGGKIVNENTDKVVATLSVEDRKEPWLLSLFHSKSGYVLRTDGTLPAYDLAALMALVQMRVDLCGL</sequence>
<keyword evidence="1" id="KW-0732">Signal</keyword>
<evidence type="ECO:0000313" key="3">
    <source>
        <dbReference type="Proteomes" id="UP000886653"/>
    </source>
</evidence>
<dbReference type="Proteomes" id="UP000886653">
    <property type="component" value="Unassembled WGS sequence"/>
</dbReference>
<comment type="caution">
    <text evidence="2">The sequence shown here is derived from an EMBL/GenBank/DDBJ whole genome shotgun (WGS) entry which is preliminary data.</text>
</comment>
<name>A0A9P6TFB3_9BASI</name>
<feature type="chain" id="PRO_5040236213" evidence="1">
    <location>
        <begin position="28"/>
        <end position="217"/>
    </location>
</feature>
<evidence type="ECO:0000256" key="1">
    <source>
        <dbReference type="SAM" id="SignalP"/>
    </source>
</evidence>
<organism evidence="2 3">
    <name type="scientific">Cronartium quercuum f. sp. fusiforme G11</name>
    <dbReference type="NCBI Taxonomy" id="708437"/>
    <lineage>
        <taxon>Eukaryota</taxon>
        <taxon>Fungi</taxon>
        <taxon>Dikarya</taxon>
        <taxon>Basidiomycota</taxon>
        <taxon>Pucciniomycotina</taxon>
        <taxon>Pucciniomycetes</taxon>
        <taxon>Pucciniales</taxon>
        <taxon>Coleosporiaceae</taxon>
        <taxon>Cronartium</taxon>
    </lineage>
</organism>
<gene>
    <name evidence="2" type="ORF">CROQUDRAFT_652388</name>
</gene>
<feature type="signal peptide" evidence="1">
    <location>
        <begin position="1"/>
        <end position="27"/>
    </location>
</feature>
<dbReference type="EMBL" id="MU167219">
    <property type="protein sequence ID" value="KAG0150456.1"/>
    <property type="molecule type" value="Genomic_DNA"/>
</dbReference>
<accession>A0A9P6TFB3</accession>